<keyword evidence="2" id="KW-1277">Toxin-antitoxin system</keyword>
<dbReference type="PANTHER" id="PTHR33653:SF1">
    <property type="entry name" value="RIBONUCLEASE VAPC2"/>
    <property type="match status" value="1"/>
</dbReference>
<dbReference type="PANTHER" id="PTHR33653">
    <property type="entry name" value="RIBONUCLEASE VAPC2"/>
    <property type="match status" value="1"/>
</dbReference>
<evidence type="ECO:0000256" key="7">
    <source>
        <dbReference type="ARBA" id="ARBA00038093"/>
    </source>
</evidence>
<organism evidence="9 10">
    <name type="scientific">Conchiformibius kuhniae</name>
    <dbReference type="NCBI Taxonomy" id="211502"/>
    <lineage>
        <taxon>Bacteria</taxon>
        <taxon>Pseudomonadati</taxon>
        <taxon>Pseudomonadota</taxon>
        <taxon>Betaproteobacteria</taxon>
        <taxon>Neisseriales</taxon>
        <taxon>Neisseriaceae</taxon>
        <taxon>Conchiformibius</taxon>
    </lineage>
</organism>
<evidence type="ECO:0000256" key="1">
    <source>
        <dbReference type="ARBA" id="ARBA00001946"/>
    </source>
</evidence>
<dbReference type="GO" id="GO:0004518">
    <property type="term" value="F:nuclease activity"/>
    <property type="evidence" value="ECO:0007669"/>
    <property type="project" value="UniProtKB-KW"/>
</dbReference>
<dbReference type="EMBL" id="CP091521">
    <property type="protein sequence ID" value="UOP04213.2"/>
    <property type="molecule type" value="Genomic_DNA"/>
</dbReference>
<keyword evidence="5" id="KW-0378">Hydrolase</keyword>
<evidence type="ECO:0000256" key="5">
    <source>
        <dbReference type="ARBA" id="ARBA00022801"/>
    </source>
</evidence>
<evidence type="ECO:0000256" key="6">
    <source>
        <dbReference type="ARBA" id="ARBA00022842"/>
    </source>
</evidence>
<keyword evidence="6" id="KW-0460">Magnesium</keyword>
<dbReference type="InterPro" id="IPR029060">
    <property type="entry name" value="PIN-like_dom_sf"/>
</dbReference>
<dbReference type="CDD" id="cd18746">
    <property type="entry name" value="PIN_VapC4-5_FitB-like"/>
    <property type="match status" value="1"/>
</dbReference>
<evidence type="ECO:0000259" key="8">
    <source>
        <dbReference type="Pfam" id="PF01850"/>
    </source>
</evidence>
<evidence type="ECO:0000256" key="3">
    <source>
        <dbReference type="ARBA" id="ARBA00022722"/>
    </source>
</evidence>
<dbReference type="InterPro" id="IPR002716">
    <property type="entry name" value="PIN_dom"/>
</dbReference>
<feature type="domain" description="PIN" evidence="8">
    <location>
        <begin position="6"/>
        <end position="130"/>
    </location>
</feature>
<accession>A0A8T9MWD8</accession>
<dbReference type="SUPFAM" id="SSF88723">
    <property type="entry name" value="PIN domain-like"/>
    <property type="match status" value="1"/>
</dbReference>
<proteinExistence type="inferred from homology"/>
<comment type="cofactor">
    <cofactor evidence="1">
        <name>Mg(2+)</name>
        <dbReference type="ChEBI" id="CHEBI:18420"/>
    </cofactor>
</comment>
<dbReference type="Proteomes" id="UP000831534">
    <property type="component" value="Chromosome"/>
</dbReference>
<keyword evidence="4" id="KW-0479">Metal-binding</keyword>
<keyword evidence="3" id="KW-0540">Nuclease</keyword>
<dbReference type="Gene3D" id="3.40.50.1010">
    <property type="entry name" value="5'-nuclease"/>
    <property type="match status" value="1"/>
</dbReference>
<evidence type="ECO:0000256" key="2">
    <source>
        <dbReference type="ARBA" id="ARBA00022649"/>
    </source>
</evidence>
<protein>
    <submittedName>
        <fullName evidence="9">Type II toxin-antitoxin system VapC family toxin</fullName>
    </submittedName>
</protein>
<name>A0A8T9MWD8_9NEIS</name>
<reference evidence="9" key="1">
    <citation type="journal article" date="2022" name="Res Sq">
        <title>Evolution of multicellular longitudinally dividing oral cavity symbionts (Neisseriaceae).</title>
        <authorList>
            <person name="Nyongesa S."/>
            <person name="Weber P."/>
            <person name="Bernet E."/>
            <person name="Pullido F."/>
            <person name="Nieckarz M."/>
            <person name="Delaby M."/>
            <person name="Nieves C."/>
            <person name="Viehboeck T."/>
            <person name="Krause N."/>
            <person name="Rivera-Millot A."/>
            <person name="Nakamura A."/>
            <person name="Vischer N."/>
            <person name="VanNieuwenhze M."/>
            <person name="Brun Y."/>
            <person name="Cava F."/>
            <person name="Bulgheresi S."/>
            <person name="Veyrier F."/>
        </authorList>
    </citation>
    <scope>NUCLEOTIDE SEQUENCE</scope>
    <source>
        <strain evidence="9">17694</strain>
    </source>
</reference>
<dbReference type="RefSeq" id="WP_245571940.1">
    <property type="nucleotide sequence ID" value="NZ_CP091521.1"/>
</dbReference>
<gene>
    <name evidence="9" type="ORF">LVJ77_07220</name>
</gene>
<dbReference type="GO" id="GO:0016787">
    <property type="term" value="F:hydrolase activity"/>
    <property type="evidence" value="ECO:0007669"/>
    <property type="project" value="UniProtKB-KW"/>
</dbReference>
<reference evidence="9" key="2">
    <citation type="submission" date="2024-09" db="EMBL/GenBank/DDBJ databases">
        <authorList>
            <person name="Veyrier F.J."/>
        </authorList>
    </citation>
    <scope>NUCLEOTIDE SEQUENCE</scope>
    <source>
        <strain evidence="9">17694</strain>
    </source>
</reference>
<dbReference type="KEGG" id="ckh:LVJ77_07220"/>
<evidence type="ECO:0000256" key="4">
    <source>
        <dbReference type="ARBA" id="ARBA00022723"/>
    </source>
</evidence>
<sequence>MMTFRYLLDTNVLSEIRKIKNGRANTGVVQWAQTANKAELCVSVITVLELEKGCLLKQRHDPQQGSLLLHWFETVFLPEFADKTLPVNTEIARLCARLHVPDKKPQFDSLIAATALHHDLILLTRNTKDFSASGVKLFNPFSS</sequence>
<dbReference type="AlphaFoldDB" id="A0A8T9MWD8"/>
<keyword evidence="10" id="KW-1185">Reference proteome</keyword>
<dbReference type="GO" id="GO:0046872">
    <property type="term" value="F:metal ion binding"/>
    <property type="evidence" value="ECO:0007669"/>
    <property type="project" value="UniProtKB-KW"/>
</dbReference>
<dbReference type="Pfam" id="PF01850">
    <property type="entry name" value="PIN"/>
    <property type="match status" value="1"/>
</dbReference>
<evidence type="ECO:0000313" key="9">
    <source>
        <dbReference type="EMBL" id="UOP04213.2"/>
    </source>
</evidence>
<evidence type="ECO:0000313" key="10">
    <source>
        <dbReference type="Proteomes" id="UP000831534"/>
    </source>
</evidence>
<dbReference type="InterPro" id="IPR050556">
    <property type="entry name" value="Type_II_TA_system_RNase"/>
</dbReference>
<comment type="similarity">
    <text evidence="7">Belongs to the PINc/VapC protein family.</text>
</comment>